<keyword evidence="3" id="KW-0505">Motor protein</keyword>
<reference evidence="6" key="1">
    <citation type="submission" date="2023-01" db="EMBL/GenBank/DDBJ databases">
        <title>Metagenome sequencing of chrysophaentin producing Chrysophaeum taylorii.</title>
        <authorList>
            <person name="Davison J."/>
            <person name="Bewley C."/>
        </authorList>
    </citation>
    <scope>NUCLEOTIDE SEQUENCE</scope>
    <source>
        <strain evidence="6">NIES-1699</strain>
    </source>
</reference>
<name>A0AAD7UGL0_9STRA</name>
<dbReference type="PANTHER" id="PTHR13183">
    <property type="entry name" value="AXONEMAL INNER ARM DYNEIN LIGHT CHAIN 28"/>
    <property type="match status" value="1"/>
</dbReference>
<comment type="caution">
    <text evidence="6">The sequence shown here is derived from an EMBL/GenBank/DDBJ whole genome shotgun (WGS) entry which is preliminary data.</text>
</comment>
<dbReference type="Pfam" id="PF10211">
    <property type="entry name" value="Ax_dynein_light"/>
    <property type="match status" value="1"/>
</dbReference>
<keyword evidence="7" id="KW-1185">Reference proteome</keyword>
<keyword evidence="1" id="KW-0243">Dynein</keyword>
<evidence type="ECO:0008006" key="8">
    <source>
        <dbReference type="Google" id="ProtNLM"/>
    </source>
</evidence>
<proteinExistence type="inferred from homology"/>
<dbReference type="AlphaFoldDB" id="A0AAD7UGL0"/>
<dbReference type="EMBL" id="JAQMWT010000318">
    <property type="protein sequence ID" value="KAJ8605017.1"/>
    <property type="molecule type" value="Genomic_DNA"/>
</dbReference>
<accession>A0AAD7UGL0</accession>
<evidence type="ECO:0000313" key="6">
    <source>
        <dbReference type="EMBL" id="KAJ8605017.1"/>
    </source>
</evidence>
<evidence type="ECO:0000256" key="5">
    <source>
        <dbReference type="SAM" id="Coils"/>
    </source>
</evidence>
<dbReference type="GO" id="GO:0005930">
    <property type="term" value="C:axoneme"/>
    <property type="evidence" value="ECO:0007669"/>
    <property type="project" value="TreeGrafter"/>
</dbReference>
<dbReference type="Proteomes" id="UP001230188">
    <property type="component" value="Unassembled WGS sequence"/>
</dbReference>
<comment type="similarity">
    <text evidence="4">Belongs to the inner dynein arm light chain family.</text>
</comment>
<dbReference type="GO" id="GO:0030286">
    <property type="term" value="C:dynein complex"/>
    <property type="evidence" value="ECO:0007669"/>
    <property type="project" value="UniProtKB-KW"/>
</dbReference>
<protein>
    <recommendedName>
        <fullName evidence="8">33 kDa inner dynein arm light chain, axonemal</fullName>
    </recommendedName>
</protein>
<evidence type="ECO:0000313" key="7">
    <source>
        <dbReference type="Proteomes" id="UP001230188"/>
    </source>
</evidence>
<keyword evidence="2 5" id="KW-0175">Coiled coil</keyword>
<dbReference type="GO" id="GO:0045504">
    <property type="term" value="F:dynein heavy chain binding"/>
    <property type="evidence" value="ECO:0007669"/>
    <property type="project" value="TreeGrafter"/>
</dbReference>
<sequence>MAAAAESLIKYESAVVGGAKTDDILNSILPPLEWQEKGERWVQYVSSTPATRLDVLNLQESLDRKLRELQARETGLCPVREELYAQCFDELIRQTTISCAERGLLLLRVRDEIKLTISAFKTLYESSVAFGMRKALMAQHKRAELTSRIEKLKSENKELSQRSAELKTKCDSLKAKERATVDADATKHADEVAKYKKINDSLKQNLEHILSTPQR</sequence>
<evidence type="ECO:0000256" key="4">
    <source>
        <dbReference type="ARBA" id="ARBA00038114"/>
    </source>
</evidence>
<dbReference type="InterPro" id="IPR019347">
    <property type="entry name" value="Axonemal_dynein_light_chain"/>
</dbReference>
<dbReference type="PANTHER" id="PTHR13183:SF0">
    <property type="entry name" value="AXONEMAL DYNEIN LIGHT INTERMEDIATE POLYPEPTIDE 1"/>
    <property type="match status" value="1"/>
</dbReference>
<organism evidence="6 7">
    <name type="scientific">Chrysophaeum taylorii</name>
    <dbReference type="NCBI Taxonomy" id="2483200"/>
    <lineage>
        <taxon>Eukaryota</taxon>
        <taxon>Sar</taxon>
        <taxon>Stramenopiles</taxon>
        <taxon>Ochrophyta</taxon>
        <taxon>Pelagophyceae</taxon>
        <taxon>Pelagomonadales</taxon>
        <taxon>Pelagomonadaceae</taxon>
        <taxon>Chrysophaeum</taxon>
    </lineage>
</organism>
<feature type="coiled-coil region" evidence="5">
    <location>
        <begin position="135"/>
        <end position="176"/>
    </location>
</feature>
<gene>
    <name evidence="6" type="ORF">CTAYLR_004555</name>
</gene>
<evidence type="ECO:0000256" key="1">
    <source>
        <dbReference type="ARBA" id="ARBA00023017"/>
    </source>
</evidence>
<evidence type="ECO:0000256" key="2">
    <source>
        <dbReference type="ARBA" id="ARBA00023054"/>
    </source>
</evidence>
<evidence type="ECO:0000256" key="3">
    <source>
        <dbReference type="ARBA" id="ARBA00023175"/>
    </source>
</evidence>